<dbReference type="HOGENOM" id="CLU_013325_1_0_5"/>
<gene>
    <name evidence="3" type="primary">thiF</name>
    <name evidence="3" type="ordered locus">Dshi_0910</name>
</gene>
<sequence>MTRYARQVQLPQVGAEGQARLAAAHVLVIGAGGLAAPALSYLAGAGVGRITVMDADRVSLSNLHRQTLFTMDDIGAPKAEAAAARLRAQNPEVTITALCEAFTPANGAARLAGVDLVLDCADSYAASYTASDLCGPVPLITASVLGASGYVAGCCGGAPSLRALFPDPPDSAASCATAGVFGPVVGALGALQAQMALGALLGLKPSSLGQAITLDTATWRMASFRFDAAPEPDRALRFIAASQITETDAVYDLRPESEARHTVGQGAIRLPDTCPTQIRPAKRVVLACSSGLRAWRLGTALGPDFPGEIVLVADPQQETTP</sequence>
<keyword evidence="1" id="KW-1133">Transmembrane helix</keyword>
<keyword evidence="1" id="KW-0812">Transmembrane</keyword>
<dbReference type="Pfam" id="PF00899">
    <property type="entry name" value="ThiF"/>
    <property type="match status" value="1"/>
</dbReference>
<dbReference type="GO" id="GO:0008146">
    <property type="term" value="F:sulfotransferase activity"/>
    <property type="evidence" value="ECO:0007669"/>
    <property type="project" value="TreeGrafter"/>
</dbReference>
<dbReference type="eggNOG" id="COG0476">
    <property type="taxonomic scope" value="Bacteria"/>
</dbReference>
<dbReference type="STRING" id="398580.Dshi_0910"/>
<proteinExistence type="predicted"/>
<dbReference type="CDD" id="cd00757">
    <property type="entry name" value="ThiF_MoeB_HesA_family"/>
    <property type="match status" value="1"/>
</dbReference>
<keyword evidence="4" id="KW-1185">Reference proteome</keyword>
<dbReference type="OrthoDB" id="9804286at2"/>
<dbReference type="GO" id="GO:0008641">
    <property type="term" value="F:ubiquitin-like modifier activating enzyme activity"/>
    <property type="evidence" value="ECO:0007669"/>
    <property type="project" value="InterPro"/>
</dbReference>
<dbReference type="SUPFAM" id="SSF69572">
    <property type="entry name" value="Activating enzymes of the ubiquitin-like proteins"/>
    <property type="match status" value="1"/>
</dbReference>
<keyword evidence="1" id="KW-0472">Membrane</keyword>
<accession>A8LRU8</accession>
<feature type="domain" description="THIF-type NAD/FAD binding fold" evidence="2">
    <location>
        <begin position="4"/>
        <end position="228"/>
    </location>
</feature>
<name>A8LRU8_DINSH</name>
<dbReference type="PANTHER" id="PTHR10953:SF102">
    <property type="entry name" value="ADENYLYLTRANSFERASE AND SULFURTRANSFERASE MOCS3"/>
    <property type="match status" value="1"/>
</dbReference>
<dbReference type="PANTHER" id="PTHR10953">
    <property type="entry name" value="UBIQUITIN-ACTIVATING ENZYME E1"/>
    <property type="match status" value="1"/>
</dbReference>
<dbReference type="EMBL" id="CP000830">
    <property type="protein sequence ID" value="ABV92655.1"/>
    <property type="molecule type" value="Genomic_DNA"/>
</dbReference>
<dbReference type="GO" id="GO:0016779">
    <property type="term" value="F:nucleotidyltransferase activity"/>
    <property type="evidence" value="ECO:0007669"/>
    <property type="project" value="TreeGrafter"/>
</dbReference>
<evidence type="ECO:0000259" key="2">
    <source>
        <dbReference type="Pfam" id="PF00899"/>
    </source>
</evidence>
<dbReference type="InterPro" id="IPR045886">
    <property type="entry name" value="ThiF/MoeB/HesA"/>
</dbReference>
<dbReference type="GO" id="GO:0005829">
    <property type="term" value="C:cytosol"/>
    <property type="evidence" value="ECO:0007669"/>
    <property type="project" value="TreeGrafter"/>
</dbReference>
<evidence type="ECO:0000313" key="3">
    <source>
        <dbReference type="EMBL" id="ABV92655.1"/>
    </source>
</evidence>
<dbReference type="Gene3D" id="3.40.50.720">
    <property type="entry name" value="NAD(P)-binding Rossmann-like Domain"/>
    <property type="match status" value="1"/>
</dbReference>
<dbReference type="Proteomes" id="UP000006833">
    <property type="component" value="Chromosome"/>
</dbReference>
<dbReference type="AlphaFoldDB" id="A8LRU8"/>
<reference evidence="4" key="1">
    <citation type="journal article" date="2010" name="ISME J.">
        <title>The complete genome sequence of the algal symbiont Dinoroseobacter shibae: a hitchhiker's guide to life in the sea.</title>
        <authorList>
            <person name="Wagner-Dobler I."/>
            <person name="Ballhausen B."/>
            <person name="Berger M."/>
            <person name="Brinkhoff T."/>
            <person name="Buchholz I."/>
            <person name="Bunk B."/>
            <person name="Cypionka H."/>
            <person name="Daniel R."/>
            <person name="Drepper T."/>
            <person name="Gerdts G."/>
            <person name="Hahnke S."/>
            <person name="Han C."/>
            <person name="Jahn D."/>
            <person name="Kalhoefer D."/>
            <person name="Kiss H."/>
            <person name="Klenk H.P."/>
            <person name="Kyrpides N."/>
            <person name="Liebl W."/>
            <person name="Liesegang H."/>
            <person name="Meincke L."/>
            <person name="Pati A."/>
            <person name="Petersen J."/>
            <person name="Piekarski T."/>
            <person name="Pommerenke C."/>
            <person name="Pradella S."/>
            <person name="Pukall R."/>
            <person name="Rabus R."/>
            <person name="Stackebrandt E."/>
            <person name="Thole S."/>
            <person name="Thompson L."/>
            <person name="Tielen P."/>
            <person name="Tomasch J."/>
            <person name="von Jan M."/>
            <person name="Wanphrut N."/>
            <person name="Wichels A."/>
            <person name="Zech H."/>
            <person name="Simon M."/>
        </authorList>
    </citation>
    <scope>NUCLEOTIDE SEQUENCE [LARGE SCALE GENOMIC DNA]</scope>
    <source>
        <strain evidence="4">DSM 16493 / NCIMB 14021 / DFL 12</strain>
    </source>
</reference>
<dbReference type="KEGG" id="dsh:Dshi_0910"/>
<dbReference type="RefSeq" id="WP_012177587.1">
    <property type="nucleotide sequence ID" value="NC_009952.1"/>
</dbReference>
<dbReference type="GO" id="GO:0004792">
    <property type="term" value="F:thiosulfate-cyanide sulfurtransferase activity"/>
    <property type="evidence" value="ECO:0007669"/>
    <property type="project" value="TreeGrafter"/>
</dbReference>
<protein>
    <submittedName>
        <fullName evidence="3">UBA/THIF-type NAD/FAD binding protein</fullName>
    </submittedName>
</protein>
<evidence type="ECO:0000256" key="1">
    <source>
        <dbReference type="SAM" id="Phobius"/>
    </source>
</evidence>
<dbReference type="InterPro" id="IPR000594">
    <property type="entry name" value="ThiF_NAD_FAD-bd"/>
</dbReference>
<dbReference type="InterPro" id="IPR035985">
    <property type="entry name" value="Ubiquitin-activating_enz"/>
</dbReference>
<organism evidence="3 4">
    <name type="scientific">Dinoroseobacter shibae (strain DSM 16493 / NCIMB 14021 / DFL 12)</name>
    <dbReference type="NCBI Taxonomy" id="398580"/>
    <lineage>
        <taxon>Bacteria</taxon>
        <taxon>Pseudomonadati</taxon>
        <taxon>Pseudomonadota</taxon>
        <taxon>Alphaproteobacteria</taxon>
        <taxon>Rhodobacterales</taxon>
        <taxon>Roseobacteraceae</taxon>
        <taxon>Dinoroseobacter</taxon>
    </lineage>
</organism>
<evidence type="ECO:0000313" key="4">
    <source>
        <dbReference type="Proteomes" id="UP000006833"/>
    </source>
</evidence>
<feature type="transmembrane region" description="Helical" evidence="1">
    <location>
        <begin position="21"/>
        <end position="43"/>
    </location>
</feature>